<dbReference type="PANTHER" id="PTHR30465">
    <property type="entry name" value="INNER MEMBRANE ABC TRANSPORTER"/>
    <property type="match status" value="1"/>
</dbReference>
<dbReference type="GO" id="GO:0055085">
    <property type="term" value="P:transmembrane transport"/>
    <property type="evidence" value="ECO:0007669"/>
    <property type="project" value="InterPro"/>
</dbReference>
<dbReference type="Gene3D" id="1.10.3720.10">
    <property type="entry name" value="MetI-like"/>
    <property type="match status" value="1"/>
</dbReference>
<dbReference type="CDD" id="cd06261">
    <property type="entry name" value="TM_PBP2"/>
    <property type="match status" value="1"/>
</dbReference>
<feature type="transmembrane region" description="Helical" evidence="7">
    <location>
        <begin position="128"/>
        <end position="155"/>
    </location>
</feature>
<accession>A0A1H9TX94</accession>
<dbReference type="PROSITE" id="PS50928">
    <property type="entry name" value="ABC_TM1"/>
    <property type="match status" value="1"/>
</dbReference>
<evidence type="ECO:0000256" key="3">
    <source>
        <dbReference type="ARBA" id="ARBA00022475"/>
    </source>
</evidence>
<comment type="subcellular location">
    <subcellularLocation>
        <location evidence="1 7">Cell membrane</location>
        <topology evidence="1 7">Multi-pass membrane protein</topology>
    </subcellularLocation>
</comment>
<feature type="transmembrane region" description="Helical" evidence="7">
    <location>
        <begin position="102"/>
        <end position="121"/>
    </location>
</feature>
<gene>
    <name evidence="9" type="ORF">SAMN04487884_11655</name>
</gene>
<evidence type="ECO:0000313" key="9">
    <source>
        <dbReference type="EMBL" id="SES01594.1"/>
    </source>
</evidence>
<feature type="transmembrane region" description="Helical" evidence="7">
    <location>
        <begin position="9"/>
        <end position="27"/>
    </location>
</feature>
<feature type="domain" description="ABC transmembrane type-1" evidence="8">
    <location>
        <begin position="95"/>
        <end position="304"/>
    </location>
</feature>
<keyword evidence="6 7" id="KW-0472">Membrane</keyword>
<evidence type="ECO:0000256" key="7">
    <source>
        <dbReference type="RuleBase" id="RU363032"/>
    </source>
</evidence>
<keyword evidence="5 7" id="KW-1133">Transmembrane helix</keyword>
<dbReference type="GO" id="GO:0005886">
    <property type="term" value="C:plasma membrane"/>
    <property type="evidence" value="ECO:0007669"/>
    <property type="project" value="UniProtKB-SubCell"/>
</dbReference>
<feature type="transmembrane region" description="Helical" evidence="7">
    <location>
        <begin position="287"/>
        <end position="307"/>
    </location>
</feature>
<sequence length="319" mass="35141">MVKYIVRRFLELVLTIFLIATATFFLLEAVPGDPLTARADKLNTEARQTLYARYALDRPVMERYVTTMTNMCKGDFGESFVYAGQTVSGLISSRLPVSARLGIQQMLLGVTIGLLLGVVAAMKHGSIWDYLIVGCSVLLISVPHLIFGLLLQKVFAGDLGLYPTIGWPSGDDLWFGGWEYTILPTLTGCFSYIASYSRLLKASMLDVIGKDYILTAESKGLSQFAIITRHILRNSFIPVITRLPMSVGMCITGSFFIESIFSIPGIGQYYVTAVNNQDLSIVLGETVLLSILYIVILFVTDILYAVVDPRISMPGVQSD</sequence>
<name>A0A1H9TX94_BUTFI</name>
<feature type="transmembrane region" description="Helical" evidence="7">
    <location>
        <begin position="243"/>
        <end position="267"/>
    </location>
</feature>
<keyword evidence="4 7" id="KW-0812">Transmembrane</keyword>
<evidence type="ECO:0000256" key="5">
    <source>
        <dbReference type="ARBA" id="ARBA00022989"/>
    </source>
</evidence>
<proteinExistence type="inferred from homology"/>
<dbReference type="EMBL" id="FOGJ01000016">
    <property type="protein sequence ID" value="SES01594.1"/>
    <property type="molecule type" value="Genomic_DNA"/>
</dbReference>
<evidence type="ECO:0000256" key="2">
    <source>
        <dbReference type="ARBA" id="ARBA00022448"/>
    </source>
</evidence>
<reference evidence="9 10" key="1">
    <citation type="submission" date="2016-10" db="EMBL/GenBank/DDBJ databases">
        <authorList>
            <person name="de Groot N.N."/>
        </authorList>
    </citation>
    <scope>NUCLEOTIDE SEQUENCE [LARGE SCALE GENOMIC DNA]</scope>
    <source>
        <strain evidence="9 10">AR40</strain>
    </source>
</reference>
<dbReference type="Pfam" id="PF00528">
    <property type="entry name" value="BPD_transp_1"/>
    <property type="match status" value="1"/>
</dbReference>
<evidence type="ECO:0000256" key="6">
    <source>
        <dbReference type="ARBA" id="ARBA00023136"/>
    </source>
</evidence>
<dbReference type="Proteomes" id="UP000182584">
    <property type="component" value="Unassembled WGS sequence"/>
</dbReference>
<evidence type="ECO:0000256" key="1">
    <source>
        <dbReference type="ARBA" id="ARBA00004651"/>
    </source>
</evidence>
<dbReference type="RefSeq" id="WP_074756794.1">
    <property type="nucleotide sequence ID" value="NZ_FOGJ01000016.1"/>
</dbReference>
<dbReference type="InterPro" id="IPR045621">
    <property type="entry name" value="BPD_transp_1_N"/>
</dbReference>
<evidence type="ECO:0000259" key="8">
    <source>
        <dbReference type="PROSITE" id="PS50928"/>
    </source>
</evidence>
<evidence type="ECO:0000313" key="10">
    <source>
        <dbReference type="Proteomes" id="UP000182584"/>
    </source>
</evidence>
<protein>
    <submittedName>
        <fullName evidence="9">Oligopeptide transport system permease protein</fullName>
    </submittedName>
</protein>
<dbReference type="Pfam" id="PF19300">
    <property type="entry name" value="BPD_transp_1_N"/>
    <property type="match status" value="1"/>
</dbReference>
<dbReference type="PANTHER" id="PTHR30465:SF74">
    <property type="entry name" value="OLIGOPEPTIDE TRANSPORT SYSTEM PERMEASE PROTEIN OPPB"/>
    <property type="match status" value="1"/>
</dbReference>
<dbReference type="InterPro" id="IPR000515">
    <property type="entry name" value="MetI-like"/>
</dbReference>
<keyword evidence="3" id="KW-1003">Cell membrane</keyword>
<dbReference type="InterPro" id="IPR035906">
    <property type="entry name" value="MetI-like_sf"/>
</dbReference>
<comment type="similarity">
    <text evidence="7">Belongs to the binding-protein-dependent transport system permease family.</text>
</comment>
<dbReference type="SUPFAM" id="SSF161098">
    <property type="entry name" value="MetI-like"/>
    <property type="match status" value="1"/>
</dbReference>
<keyword evidence="2 7" id="KW-0813">Transport</keyword>
<evidence type="ECO:0000256" key="4">
    <source>
        <dbReference type="ARBA" id="ARBA00022692"/>
    </source>
</evidence>
<feature type="transmembrane region" description="Helical" evidence="7">
    <location>
        <begin position="175"/>
        <end position="194"/>
    </location>
</feature>
<organism evidence="9 10">
    <name type="scientific">Butyrivibrio fibrisolvens</name>
    <dbReference type="NCBI Taxonomy" id="831"/>
    <lineage>
        <taxon>Bacteria</taxon>
        <taxon>Bacillati</taxon>
        <taxon>Bacillota</taxon>
        <taxon>Clostridia</taxon>
        <taxon>Lachnospirales</taxon>
        <taxon>Lachnospiraceae</taxon>
        <taxon>Butyrivibrio</taxon>
    </lineage>
</organism>
<dbReference type="AlphaFoldDB" id="A0A1H9TX94"/>
<dbReference type="OrthoDB" id="9806409at2"/>